<organism evidence="2 3">
    <name type="scientific">Blastocystis sp. subtype 1 (strain ATCC 50177 / NandII)</name>
    <dbReference type="NCBI Taxonomy" id="478820"/>
    <lineage>
        <taxon>Eukaryota</taxon>
        <taxon>Sar</taxon>
        <taxon>Stramenopiles</taxon>
        <taxon>Bigyra</taxon>
        <taxon>Opalozoa</taxon>
        <taxon>Opalinata</taxon>
        <taxon>Blastocystidae</taxon>
        <taxon>Blastocystis</taxon>
    </lineage>
</organism>
<feature type="compositionally biased region" description="Low complexity" evidence="1">
    <location>
        <begin position="516"/>
        <end position="573"/>
    </location>
</feature>
<comment type="caution">
    <text evidence="2">The sequence shown here is derived from an EMBL/GenBank/DDBJ whole genome shotgun (WGS) entry which is preliminary data.</text>
</comment>
<reference evidence="2 3" key="1">
    <citation type="submission" date="2016-05" db="EMBL/GenBank/DDBJ databases">
        <title>Nuclear genome of Blastocystis sp. subtype 1 NandII.</title>
        <authorList>
            <person name="Gentekaki E."/>
            <person name="Curtis B."/>
            <person name="Stairs C."/>
            <person name="Eme L."/>
            <person name="Herman E."/>
            <person name="Klimes V."/>
            <person name="Arias M.C."/>
            <person name="Elias M."/>
            <person name="Hilliou F."/>
            <person name="Klute M."/>
            <person name="Malik S.-B."/>
            <person name="Pightling A."/>
            <person name="Rachubinski R."/>
            <person name="Salas D."/>
            <person name="Schlacht A."/>
            <person name="Suga H."/>
            <person name="Archibald J."/>
            <person name="Ball S.G."/>
            <person name="Clark G."/>
            <person name="Dacks J."/>
            <person name="Van Der Giezen M."/>
            <person name="Tsaousis A."/>
            <person name="Roger A."/>
        </authorList>
    </citation>
    <scope>NUCLEOTIDE SEQUENCE [LARGE SCALE GENOMIC DNA]</scope>
    <source>
        <strain evidence="3">ATCC 50177 / NandII</strain>
    </source>
</reference>
<name>A0A196SMB2_BLAHN</name>
<dbReference type="Proteomes" id="UP000078348">
    <property type="component" value="Unassembled WGS sequence"/>
</dbReference>
<feature type="compositionally biased region" description="Polar residues" evidence="1">
    <location>
        <begin position="574"/>
        <end position="588"/>
    </location>
</feature>
<feature type="region of interest" description="Disordered" evidence="1">
    <location>
        <begin position="513"/>
        <end position="596"/>
    </location>
</feature>
<dbReference type="OrthoDB" id="6146209at2759"/>
<proteinExistence type="predicted"/>
<evidence type="ECO:0000313" key="2">
    <source>
        <dbReference type="EMBL" id="OAO17357.1"/>
    </source>
</evidence>
<evidence type="ECO:0000256" key="1">
    <source>
        <dbReference type="SAM" id="MobiDB-lite"/>
    </source>
</evidence>
<keyword evidence="3" id="KW-1185">Reference proteome</keyword>
<accession>A0A196SMB2</accession>
<dbReference type="STRING" id="478820.A0A196SMB2"/>
<dbReference type="EMBL" id="LXWW01000034">
    <property type="protein sequence ID" value="OAO17357.1"/>
    <property type="molecule type" value="Genomic_DNA"/>
</dbReference>
<evidence type="ECO:0000313" key="3">
    <source>
        <dbReference type="Proteomes" id="UP000078348"/>
    </source>
</evidence>
<protein>
    <submittedName>
        <fullName evidence="2">Uncharacterized protein</fullName>
    </submittedName>
</protein>
<gene>
    <name evidence="2" type="ORF">AV274_0934</name>
</gene>
<sequence>MNYIIERQRIQSVAEFIFLQRTGVKYTGAEDQQKEFSSILSYIDPVIFFALCRRISPSNGGLPSNQSAKLFYKLILPFTEIAFFQQTGVPNDLMLDVFNASLSVPELFGSSSMCAAYNLINENHDDLDAFLDSVCENEAVENSTVDNEVDPDDAHPLPNDASLQDGRSLFNKCHCNLREILILNTPQQKDRPYSFMEWAHLNNLMEFHGDDVYEATCSLYNVLALLVPSVQKRRMLVDEFNKYYKTVLKNEISSDWTFPSYDDIERTIAKHSCIVRMIRKIPLCIRCNQYVLSDCAFCPECLSHGTLFPVWRSCKTKGCLTEEGLLSILRDYYSPQSRELALRRAQNCRCKHKAKTSFFKYILYIPPIAVLLELLRSGSWSNIPYTSLADLVEAVSLCYMGNNSSVVSANAIEILERWEYHILPFCAKCANYAPEPSTESILECLRLMNEQNSSLLDSCLGSEGFTFSREMASSDPCTQIVSHSSLSDAFKRALNRIMLALLSSRRALIMPPATPPSSIATPPSSIATPPSSIATPPSSIATPPSSIATPPSSAATPPSSSATPPSSAATPSSVVTAGNESQSHGQQPPTDPDPVFQFTGDLLERYEGLEVDDLKVCAKKYQKDFDTVIPTGDYSNALSYLRRLAIYESYSSPFLPSSFLVSMQCLMDAQRNWDELRPSLRVFNAFVELGIACRELVAMAREIAIRFHCEYTEPIRLTVDEAIAFEGFNVKEQASIQQKASLGNDVDLSAHLTSLAGLIEVICDCLSRRYNRMMYVSKDGQWIKEALREAKKSKEIRRFQSIIQSNQSSMIHLLYRFLLLVLEYTEFLTKNLPVPDSNAEVLFQFITLFSLSSRQRYSSIASMMGCEEANNAEVVKTIQTMGEKWACWKKKCIESLQSGSFVTKAIVNPTKPPDFKKRTNSRLFPPELDGIQCLPKAYRGRCCIEDRFVLFSVSGDGVCMNKRSKENNSWYFFSLCTSAAPCAQGMSRSIFTSFIVPENGPSSLYCPEGVKDIDNPAVQRIMKTALEETLKRGDVIDIHLWMYASGVHKREKFITHLLNELQSIYMGYFSKSHTVQMSGSGQVGGDDSDVPSMETEKRTMKLQTAAKSYVHQVLRSVLHEIREEGDRGFVVVYGDKLFHIRYGIATVRADAPAADEMLDSSGLHTSNSPCRMCNVRRSYFDKSLLEVMPGIENSQWKGREYFRGFSSALTDSAMDDSRRWINHLSFLHYTLRNTENPVNTVVDTLCREVTRITRREVPPRQREEFLLLTRYCSLRTTNNPPYHPSSLSFNPPFVSMKECKNPTAIPFSNGCVNLSSSLGLLPSRCVCIDMMHTLANVVIQFLYPFFVEEKDLKGKPQQYMKEARDALSKAGINVAGFETTFYWLLSPRIIAEARNGLLLLGMSVTNPVFQALLSFPSLQGSKTHTLHVLAFSFLPVILLPFRNHPYVRCITSILAVCYRLYYSRKAVSQLLILKYQLGLLLNEYETLIPVSYITVSIHYLLHLVDCILFHGCLKDMDCFPIESTYFNIKEMYLSTRNSIVTSFLKVIMSIPANLVVSTIKTITLSHELADCDVKASILSVSSKEVLLRTLFNYIGDARLLSNGSFRHITLWDIEMCTTVNAFCEKCTSSKEWVDCSIMSGNPLMPPQTDESVMRTKSDASCLQAFAKMCAISLPTDQYLRLATTSSCTVDGMVLSSIPYALKDLSSEILCKNSGSFVFLLDYNECVHLYALCGFFASRVYDNRQDNHSKS</sequence>